<dbReference type="PANTHER" id="PTHR43877:SF2">
    <property type="entry name" value="AMINOALKYLPHOSPHONATE N-ACETYLTRANSFERASE-RELATED"/>
    <property type="match status" value="1"/>
</dbReference>
<keyword evidence="1 4" id="KW-0808">Transferase</keyword>
<dbReference type="PANTHER" id="PTHR43877">
    <property type="entry name" value="AMINOALKYLPHOSPHONATE N-ACETYLTRANSFERASE-RELATED-RELATED"/>
    <property type="match status" value="1"/>
</dbReference>
<reference evidence="5" key="1">
    <citation type="submission" date="2015-08" db="EMBL/GenBank/DDBJ databases">
        <authorList>
            <person name="Varghese N."/>
        </authorList>
    </citation>
    <scope>NUCLEOTIDE SEQUENCE [LARGE SCALE GENOMIC DNA]</scope>
    <source>
        <strain evidence="5">DSM 17901</strain>
    </source>
</reference>
<keyword evidence="2" id="KW-0012">Acyltransferase</keyword>
<dbReference type="AlphaFoldDB" id="A0A0K6GT15"/>
<protein>
    <submittedName>
        <fullName evidence="4">Acetyltransferase (GNAT) family</fullName>
    </submittedName>
</protein>
<organism evidence="4 5">
    <name type="scientific">Gulbenkiania indica</name>
    <dbReference type="NCBI Taxonomy" id="375574"/>
    <lineage>
        <taxon>Bacteria</taxon>
        <taxon>Pseudomonadati</taxon>
        <taxon>Pseudomonadota</taxon>
        <taxon>Betaproteobacteria</taxon>
        <taxon>Neisseriales</taxon>
        <taxon>Chromobacteriaceae</taxon>
        <taxon>Gulbenkiania</taxon>
    </lineage>
</organism>
<dbReference type="STRING" id="375574.GCA_001418035_00320"/>
<gene>
    <name evidence="4" type="ORF">Ga0061063_0521</name>
</gene>
<dbReference type="Pfam" id="PF00583">
    <property type="entry name" value="Acetyltransf_1"/>
    <property type="match status" value="1"/>
</dbReference>
<dbReference type="RefSeq" id="WP_207913795.1">
    <property type="nucleotide sequence ID" value="NZ_CYHA01000001.1"/>
</dbReference>
<dbReference type="SUPFAM" id="SSF55729">
    <property type="entry name" value="Acyl-CoA N-acyltransferases (Nat)"/>
    <property type="match status" value="1"/>
</dbReference>
<dbReference type="InterPro" id="IPR000182">
    <property type="entry name" value="GNAT_dom"/>
</dbReference>
<dbReference type="Gene3D" id="3.40.630.30">
    <property type="match status" value="1"/>
</dbReference>
<dbReference type="EMBL" id="CYHA01000001">
    <property type="protein sequence ID" value="CUA81678.1"/>
    <property type="molecule type" value="Genomic_DNA"/>
</dbReference>
<evidence type="ECO:0000313" key="4">
    <source>
        <dbReference type="EMBL" id="CUA81678.1"/>
    </source>
</evidence>
<dbReference type="CDD" id="cd04301">
    <property type="entry name" value="NAT_SF"/>
    <property type="match status" value="1"/>
</dbReference>
<evidence type="ECO:0000256" key="2">
    <source>
        <dbReference type="ARBA" id="ARBA00023315"/>
    </source>
</evidence>
<dbReference type="InterPro" id="IPR016181">
    <property type="entry name" value="Acyl_CoA_acyltransferase"/>
</dbReference>
<evidence type="ECO:0000313" key="5">
    <source>
        <dbReference type="Proteomes" id="UP000243535"/>
    </source>
</evidence>
<dbReference type="InterPro" id="IPR050832">
    <property type="entry name" value="Bact_Acetyltransf"/>
</dbReference>
<evidence type="ECO:0000259" key="3">
    <source>
        <dbReference type="PROSITE" id="PS51186"/>
    </source>
</evidence>
<feature type="domain" description="N-acetyltransferase" evidence="3">
    <location>
        <begin position="12"/>
        <end position="155"/>
    </location>
</feature>
<keyword evidence="5" id="KW-1185">Reference proteome</keyword>
<dbReference type="Proteomes" id="UP000243535">
    <property type="component" value="Unassembled WGS sequence"/>
</dbReference>
<dbReference type="PROSITE" id="PS51186">
    <property type="entry name" value="GNAT"/>
    <property type="match status" value="1"/>
</dbReference>
<proteinExistence type="predicted"/>
<sequence length="155" mass="17174">MSALTLCAVTDAAGQVARPDLLAAALPVHRQLRPGLPATEAAYVEKMQRIFGYGARMVVACLPDGKVAGLALYRVYENTYEDLRLYIDDLVTDEAQRSMGVGSQLLEQCETLARVNGCRYLVLDSGTWRTQAHKLYFRQGFTISSFHFTKPLLDA</sequence>
<name>A0A0K6GT15_9NEIS</name>
<accession>A0A0K6GT15</accession>
<evidence type="ECO:0000256" key="1">
    <source>
        <dbReference type="ARBA" id="ARBA00022679"/>
    </source>
</evidence>
<dbReference type="GO" id="GO:0016747">
    <property type="term" value="F:acyltransferase activity, transferring groups other than amino-acyl groups"/>
    <property type="evidence" value="ECO:0007669"/>
    <property type="project" value="InterPro"/>
</dbReference>